<reference evidence="1" key="1">
    <citation type="thesis" date="2020" institute="ProQuest LLC" country="789 East Eisenhower Parkway, Ann Arbor, MI, USA">
        <title>Comparative Genomics and Chromosome Evolution.</title>
        <authorList>
            <person name="Mudd A.B."/>
        </authorList>
    </citation>
    <scope>NUCLEOTIDE SEQUENCE</scope>
    <source>
        <strain evidence="1">237g6f4</strain>
        <tissue evidence="1">Blood</tissue>
    </source>
</reference>
<accession>A0AAV6Z744</accession>
<evidence type="ECO:0000313" key="1">
    <source>
        <dbReference type="EMBL" id="KAG8543194.1"/>
    </source>
</evidence>
<proteinExistence type="predicted"/>
<comment type="caution">
    <text evidence="1">The sequence shown here is derived from an EMBL/GenBank/DDBJ whole genome shotgun (WGS) entry which is preliminary data.</text>
</comment>
<dbReference type="Proteomes" id="UP000824782">
    <property type="component" value="Unassembled WGS sequence"/>
</dbReference>
<dbReference type="AlphaFoldDB" id="A0AAV6Z744"/>
<name>A0AAV6Z744_ENGPU</name>
<dbReference type="EMBL" id="WNYA01003801">
    <property type="protein sequence ID" value="KAG8543194.1"/>
    <property type="molecule type" value="Genomic_DNA"/>
</dbReference>
<protein>
    <submittedName>
        <fullName evidence="1">Uncharacterized protein</fullName>
    </submittedName>
</protein>
<keyword evidence="2" id="KW-1185">Reference proteome</keyword>
<sequence>MCGVGRHVTLHYITYHGCQEVDDGSGAGCSCIPPRIFTNHTSGVTPTTLEWTLSVRGAGVYRRYTAAGGLR</sequence>
<gene>
    <name evidence="1" type="ORF">GDO81_025231</name>
</gene>
<evidence type="ECO:0000313" key="2">
    <source>
        <dbReference type="Proteomes" id="UP000824782"/>
    </source>
</evidence>
<organism evidence="1 2">
    <name type="scientific">Engystomops pustulosus</name>
    <name type="common">Tungara frog</name>
    <name type="synonym">Physalaemus pustulosus</name>
    <dbReference type="NCBI Taxonomy" id="76066"/>
    <lineage>
        <taxon>Eukaryota</taxon>
        <taxon>Metazoa</taxon>
        <taxon>Chordata</taxon>
        <taxon>Craniata</taxon>
        <taxon>Vertebrata</taxon>
        <taxon>Euteleostomi</taxon>
        <taxon>Amphibia</taxon>
        <taxon>Batrachia</taxon>
        <taxon>Anura</taxon>
        <taxon>Neobatrachia</taxon>
        <taxon>Hyloidea</taxon>
        <taxon>Leptodactylidae</taxon>
        <taxon>Leiuperinae</taxon>
        <taxon>Engystomops</taxon>
    </lineage>
</organism>